<evidence type="ECO:0000313" key="3">
    <source>
        <dbReference type="EMBL" id="CAE6454571.1"/>
    </source>
</evidence>
<protein>
    <recommendedName>
        <fullName evidence="2">Hemocyanin C-terminal domain-containing protein</fullName>
    </recommendedName>
</protein>
<sequence>MVTFRSLMKIAPFMLFLGATVCAGPLRVDRRLDVDLETESLDLEGVDIRNVEVDDLVTYFEEFDIDMLNALDDAADLPDVEIHASVQRLNQRPFGSAIRSLSAKSATMDESTKAHLGSQTGHLLPIMVRLCTTLSKPATHELRTALAGTDPDLNTFTTGISRLTGVSMANLAPEIAKDPSAMAKCFPETTRSIVGSSS</sequence>
<comment type="caution">
    <text evidence="3">The sequence shown here is derived from an EMBL/GenBank/DDBJ whole genome shotgun (WGS) entry which is preliminary data.</text>
</comment>
<feature type="domain" description="Hemocyanin C-terminal" evidence="2">
    <location>
        <begin position="38"/>
        <end position="100"/>
    </location>
</feature>
<dbReference type="SUPFAM" id="SSF81296">
    <property type="entry name" value="E set domains"/>
    <property type="match status" value="1"/>
</dbReference>
<evidence type="ECO:0000256" key="1">
    <source>
        <dbReference type="SAM" id="SignalP"/>
    </source>
</evidence>
<dbReference type="Proteomes" id="UP000663841">
    <property type="component" value="Unassembled WGS sequence"/>
</dbReference>
<proteinExistence type="predicted"/>
<dbReference type="Pfam" id="PF03723">
    <property type="entry name" value="Hemocyanin_C"/>
    <property type="match status" value="1"/>
</dbReference>
<organism evidence="3 4">
    <name type="scientific">Rhizoctonia solani</name>
    <dbReference type="NCBI Taxonomy" id="456999"/>
    <lineage>
        <taxon>Eukaryota</taxon>
        <taxon>Fungi</taxon>
        <taxon>Dikarya</taxon>
        <taxon>Basidiomycota</taxon>
        <taxon>Agaricomycotina</taxon>
        <taxon>Agaricomycetes</taxon>
        <taxon>Cantharellales</taxon>
        <taxon>Ceratobasidiaceae</taxon>
        <taxon>Rhizoctonia</taxon>
    </lineage>
</organism>
<gene>
    <name evidence="3" type="ORF">RDB_LOCUS134707</name>
</gene>
<accession>A0A8H3BDN1</accession>
<dbReference type="AlphaFoldDB" id="A0A8H3BDN1"/>
<reference evidence="3" key="1">
    <citation type="submission" date="2021-01" db="EMBL/GenBank/DDBJ databases">
        <authorList>
            <person name="Kaushik A."/>
        </authorList>
    </citation>
    <scope>NUCLEOTIDE SEQUENCE</scope>
    <source>
        <strain evidence="3">AG3-T5</strain>
    </source>
</reference>
<dbReference type="Gene3D" id="2.60.40.1520">
    <property type="entry name" value="Hemocyanin, C-terminal domain"/>
    <property type="match status" value="1"/>
</dbReference>
<evidence type="ECO:0000259" key="2">
    <source>
        <dbReference type="Pfam" id="PF03723"/>
    </source>
</evidence>
<feature type="signal peptide" evidence="1">
    <location>
        <begin position="1"/>
        <end position="23"/>
    </location>
</feature>
<keyword evidence="1" id="KW-0732">Signal</keyword>
<dbReference type="InterPro" id="IPR005203">
    <property type="entry name" value="Hemocyanin_C"/>
</dbReference>
<dbReference type="InterPro" id="IPR037020">
    <property type="entry name" value="Hemocyanin_C_sf"/>
</dbReference>
<name>A0A8H3BDN1_9AGAM</name>
<dbReference type="InterPro" id="IPR014756">
    <property type="entry name" value="Ig_E-set"/>
</dbReference>
<dbReference type="EMBL" id="CAJMWW010000173">
    <property type="protein sequence ID" value="CAE6454571.1"/>
    <property type="molecule type" value="Genomic_DNA"/>
</dbReference>
<feature type="chain" id="PRO_5034897834" description="Hemocyanin C-terminal domain-containing protein" evidence="1">
    <location>
        <begin position="24"/>
        <end position="198"/>
    </location>
</feature>
<evidence type="ECO:0000313" key="4">
    <source>
        <dbReference type="Proteomes" id="UP000663841"/>
    </source>
</evidence>